<dbReference type="PROSITE" id="PS00455">
    <property type="entry name" value="AMP_BINDING"/>
    <property type="match status" value="1"/>
</dbReference>
<dbReference type="InterPro" id="IPR025110">
    <property type="entry name" value="AMP-bd_C"/>
</dbReference>
<dbReference type="SUPFAM" id="SSF56801">
    <property type="entry name" value="Acetyl-CoA synthetase-like"/>
    <property type="match status" value="1"/>
</dbReference>
<dbReference type="EMBL" id="AP022584">
    <property type="protein sequence ID" value="BBY09366.1"/>
    <property type="molecule type" value="Genomic_DNA"/>
</dbReference>
<dbReference type="Pfam" id="PF13193">
    <property type="entry name" value="AMP-binding_C"/>
    <property type="match status" value="1"/>
</dbReference>
<keyword evidence="6" id="KW-1185">Reference proteome</keyword>
<dbReference type="InterPro" id="IPR042099">
    <property type="entry name" value="ANL_N_sf"/>
</dbReference>
<dbReference type="CDD" id="cd04433">
    <property type="entry name" value="AFD_class_I"/>
    <property type="match status" value="1"/>
</dbReference>
<dbReference type="InterPro" id="IPR045851">
    <property type="entry name" value="AMP-bd_C_sf"/>
</dbReference>
<dbReference type="Proteomes" id="UP000466831">
    <property type="component" value="Chromosome"/>
</dbReference>
<dbReference type="Pfam" id="PF00501">
    <property type="entry name" value="AMP-binding"/>
    <property type="match status" value="1"/>
</dbReference>
<feature type="domain" description="AMP-binding enzyme C-terminal" evidence="4">
    <location>
        <begin position="459"/>
        <end position="535"/>
    </location>
</feature>
<dbReference type="Gene3D" id="3.30.300.30">
    <property type="match status" value="1"/>
</dbReference>
<organism evidence="5 6">
    <name type="scientific">Mycobacterium marseillense</name>
    <dbReference type="NCBI Taxonomy" id="701042"/>
    <lineage>
        <taxon>Bacteria</taxon>
        <taxon>Bacillati</taxon>
        <taxon>Actinomycetota</taxon>
        <taxon>Actinomycetes</taxon>
        <taxon>Mycobacteriales</taxon>
        <taxon>Mycobacteriaceae</taxon>
        <taxon>Mycobacterium</taxon>
        <taxon>Mycobacterium avium complex (MAC)</taxon>
    </lineage>
</organism>
<sequence length="552" mass="60009">MRTYVLVSRKSYYPAVMPFPNIVPTIPALVRSCAARFGDKPFLIVGGQELTYRDLDRRSAALAVALLSEGIGKGDHVGILIPNSIDWALAWFAATRIGAVAVPLNTFYKASELAWTARHADLRAIFASSQFRNHDFVDRLQEALPGLADQREPGHIAVRKAPFLRTIAVWGASDQPWMTAIDGDREMSADDADFLVDVELCVTPADDVTIIYTSGSTGDPKGPVHSQGTLVRHTYNLTFMYGVTHDDVMFTAMPFFWVGGLITGLLAVIHHGATLVTQPAFDAAEALELIERHRATITLGWPQQGKTLAEHPEFPVRDLSSVQRTSMPAMVPPQRQPKGSSGLGMTELCGNHIGVDPYLPQPPDRSETGGLPIEGLHHLLVDPGTGQPVPVGTPGEIWVRGYSLMQRLHKREREEVFTADGYYRTGDCGIGYDDGWIKFTGRLGELIKTGGGTNVTPSEVESALTDCDGVLEAYVVGAETDGGTVVAAAVVPRGESVLDGESLRAQLRARLSAYKVPKFVWVTAKQDLPFTATGKLKKSELAQQLSEMLTRP</sequence>
<accession>A0ABN5ZL31</accession>
<evidence type="ECO:0000313" key="6">
    <source>
        <dbReference type="Proteomes" id="UP000466831"/>
    </source>
</evidence>
<dbReference type="PANTHER" id="PTHR43201:SF5">
    <property type="entry name" value="MEDIUM-CHAIN ACYL-COA LIGASE ACSF2, MITOCHONDRIAL"/>
    <property type="match status" value="1"/>
</dbReference>
<evidence type="ECO:0000313" key="5">
    <source>
        <dbReference type="EMBL" id="BBY09366.1"/>
    </source>
</evidence>
<keyword evidence="2" id="KW-0436">Ligase</keyword>
<dbReference type="PANTHER" id="PTHR43201">
    <property type="entry name" value="ACYL-COA SYNTHETASE"/>
    <property type="match status" value="1"/>
</dbReference>
<proteinExistence type="inferred from homology"/>
<dbReference type="InterPro" id="IPR000873">
    <property type="entry name" value="AMP-dep_synth/lig_dom"/>
</dbReference>
<evidence type="ECO:0000259" key="3">
    <source>
        <dbReference type="Pfam" id="PF00501"/>
    </source>
</evidence>
<evidence type="ECO:0000256" key="1">
    <source>
        <dbReference type="ARBA" id="ARBA00006432"/>
    </source>
</evidence>
<dbReference type="Gene3D" id="3.40.50.12780">
    <property type="entry name" value="N-terminal domain of ligase-like"/>
    <property type="match status" value="1"/>
</dbReference>
<dbReference type="InterPro" id="IPR020845">
    <property type="entry name" value="AMP-binding_CS"/>
</dbReference>
<comment type="similarity">
    <text evidence="1">Belongs to the ATP-dependent AMP-binding enzyme family.</text>
</comment>
<evidence type="ECO:0000256" key="2">
    <source>
        <dbReference type="ARBA" id="ARBA00022598"/>
    </source>
</evidence>
<feature type="domain" description="AMP-dependent synthetase/ligase" evidence="3">
    <location>
        <begin position="33"/>
        <end position="406"/>
    </location>
</feature>
<evidence type="ECO:0000259" key="4">
    <source>
        <dbReference type="Pfam" id="PF13193"/>
    </source>
</evidence>
<reference evidence="5 6" key="1">
    <citation type="journal article" date="2019" name="Emerg. Microbes Infect.">
        <title>Comprehensive subspecies identification of 175 nontuberculous mycobacteria species based on 7547 genomic profiles.</title>
        <authorList>
            <person name="Matsumoto Y."/>
            <person name="Kinjo T."/>
            <person name="Motooka D."/>
            <person name="Nabeya D."/>
            <person name="Jung N."/>
            <person name="Uechi K."/>
            <person name="Horii T."/>
            <person name="Iida T."/>
            <person name="Fujita J."/>
            <person name="Nakamura S."/>
        </authorList>
    </citation>
    <scope>NUCLEOTIDE SEQUENCE [LARGE SCALE GENOMIC DNA]</scope>
    <source>
        <strain evidence="5 6">JCM 17324</strain>
    </source>
</reference>
<name>A0ABN5ZL31_9MYCO</name>
<gene>
    <name evidence="5" type="ORF">MMARJ_01060</name>
</gene>
<protein>
    <submittedName>
        <fullName evidence="5">AMP-dependent synthetase</fullName>
    </submittedName>
</protein>